<dbReference type="SMART" id="SM00241">
    <property type="entry name" value="ZP"/>
    <property type="match status" value="1"/>
</dbReference>
<keyword evidence="6" id="KW-1185">Reference proteome</keyword>
<dbReference type="EMBL" id="CAJFCW020000004">
    <property type="protein sequence ID" value="CAG9115150.1"/>
    <property type="molecule type" value="Genomic_DNA"/>
</dbReference>
<feature type="signal peptide" evidence="3">
    <location>
        <begin position="1"/>
        <end position="16"/>
    </location>
</feature>
<proteinExistence type="predicted"/>
<dbReference type="PANTHER" id="PTHR46560">
    <property type="entry name" value="CYPHER, ISOFORM B"/>
    <property type="match status" value="1"/>
</dbReference>
<dbReference type="PROSITE" id="PS51034">
    <property type="entry name" value="ZP_2"/>
    <property type="match status" value="1"/>
</dbReference>
<evidence type="ECO:0000256" key="2">
    <source>
        <dbReference type="SAM" id="Phobius"/>
    </source>
</evidence>
<name>A0A811L1C6_9BILA</name>
<keyword evidence="2" id="KW-0812">Transmembrane</keyword>
<keyword evidence="2" id="KW-1133">Transmembrane helix</keyword>
<dbReference type="PANTHER" id="PTHR46560:SF13">
    <property type="entry name" value="ZP DOMAIN-CONTAINING PROTEIN"/>
    <property type="match status" value="1"/>
</dbReference>
<evidence type="ECO:0000313" key="6">
    <source>
        <dbReference type="Proteomes" id="UP000614601"/>
    </source>
</evidence>
<dbReference type="EMBL" id="CAJFDH010000004">
    <property type="protein sequence ID" value="CAD5221517.1"/>
    <property type="molecule type" value="Genomic_DNA"/>
</dbReference>
<feature type="domain" description="ZP" evidence="4">
    <location>
        <begin position="25"/>
        <end position="289"/>
    </location>
</feature>
<keyword evidence="2" id="KW-0472">Membrane</keyword>
<protein>
    <recommendedName>
        <fullName evidence="4">ZP domain-containing protein</fullName>
    </recommendedName>
</protein>
<evidence type="ECO:0000259" key="4">
    <source>
        <dbReference type="PROSITE" id="PS51034"/>
    </source>
</evidence>
<feature type="chain" id="PRO_5044131697" description="ZP domain-containing protein" evidence="3">
    <location>
        <begin position="17"/>
        <end position="367"/>
    </location>
</feature>
<dbReference type="Proteomes" id="UP000614601">
    <property type="component" value="Unassembled WGS sequence"/>
</dbReference>
<organism evidence="5 6">
    <name type="scientific">Bursaphelenchus okinawaensis</name>
    <dbReference type="NCBI Taxonomy" id="465554"/>
    <lineage>
        <taxon>Eukaryota</taxon>
        <taxon>Metazoa</taxon>
        <taxon>Ecdysozoa</taxon>
        <taxon>Nematoda</taxon>
        <taxon>Chromadorea</taxon>
        <taxon>Rhabditida</taxon>
        <taxon>Tylenchina</taxon>
        <taxon>Tylenchomorpha</taxon>
        <taxon>Aphelenchoidea</taxon>
        <taxon>Aphelenchoididae</taxon>
        <taxon>Bursaphelenchus</taxon>
    </lineage>
</organism>
<dbReference type="InterPro" id="IPR042235">
    <property type="entry name" value="ZP-C_dom"/>
</dbReference>
<gene>
    <name evidence="5" type="ORF">BOKJ2_LOCUS9484</name>
</gene>
<dbReference type="Proteomes" id="UP000783686">
    <property type="component" value="Unassembled WGS sequence"/>
</dbReference>
<feature type="transmembrane region" description="Helical" evidence="2">
    <location>
        <begin position="333"/>
        <end position="351"/>
    </location>
</feature>
<dbReference type="InterPro" id="IPR001507">
    <property type="entry name" value="ZP_dom"/>
</dbReference>
<keyword evidence="3" id="KW-0732">Signal</keyword>
<comment type="caution">
    <text evidence="5">The sequence shown here is derived from an EMBL/GenBank/DDBJ whole genome shotgun (WGS) entry which is preliminary data.</text>
</comment>
<dbReference type="AlphaFoldDB" id="A0A811L1C6"/>
<evidence type="ECO:0000313" key="5">
    <source>
        <dbReference type="EMBL" id="CAD5221517.1"/>
    </source>
</evidence>
<keyword evidence="1" id="KW-1015">Disulfide bond</keyword>
<reference evidence="5" key="1">
    <citation type="submission" date="2020-09" db="EMBL/GenBank/DDBJ databases">
        <authorList>
            <person name="Kikuchi T."/>
        </authorList>
    </citation>
    <scope>NUCLEOTIDE SEQUENCE</scope>
    <source>
        <strain evidence="5">SH1</strain>
    </source>
</reference>
<evidence type="ECO:0000256" key="1">
    <source>
        <dbReference type="ARBA" id="ARBA00023157"/>
    </source>
</evidence>
<dbReference type="Pfam" id="PF00100">
    <property type="entry name" value="Zona_pellucida"/>
    <property type="match status" value="1"/>
</dbReference>
<dbReference type="Gene3D" id="2.60.40.4100">
    <property type="entry name" value="Zona pellucida, ZP-C domain"/>
    <property type="match status" value="1"/>
</dbReference>
<dbReference type="OrthoDB" id="6432511at2759"/>
<evidence type="ECO:0000256" key="3">
    <source>
        <dbReference type="SAM" id="SignalP"/>
    </source>
</evidence>
<sequence length="367" mass="40598">MFRRLIYAWLIGLGLAGILEDREVICSSDKIVVNLSFARPFRGVVFAKDRYLDKECRWLGNGGHYLLVAVPLSYKNSTVLGEGFCGIRFDSKTGEHSVTLIISPDPVILTDESIALQTHCVQTIEDFVITLEPPKNDGAFKVSRSESMTVTGNAEKVPSLSLRVLGDHGYKGNVITEGSVGQRITLDARLEESSVFDMFVHDCVAHDGTNHPDASVPIIDSNGCAVKLLRAIDPPVFSSSPMKNMAKHVYIHLYGFQFTSASTVHFECKVTTCLNECPMKQCPDEGLSTVTSAGEKLKTFVIKTALVIVAPSSHPQSQAMEMNEQRECLEPQMAVFVCLGTVLVFCILTYFTRKLIRSYNQFVSEKR</sequence>
<accession>A0A811L1C6</accession>
<dbReference type="InterPro" id="IPR055355">
    <property type="entry name" value="ZP-C"/>
</dbReference>